<comment type="caution">
    <text evidence="5">The sequence shown here is derived from an EMBL/GenBank/DDBJ whole genome shotgun (WGS) entry which is preliminary data.</text>
</comment>
<dbReference type="InterPro" id="IPR011053">
    <property type="entry name" value="Single_hybrid_motif"/>
</dbReference>
<evidence type="ECO:0000313" key="7">
    <source>
        <dbReference type="Proteomes" id="UP000285624"/>
    </source>
</evidence>
<dbReference type="Proteomes" id="UP000792063">
    <property type="component" value="Unassembled WGS sequence"/>
</dbReference>
<dbReference type="SUPFAM" id="SSF51230">
    <property type="entry name" value="Single hybrid motif"/>
    <property type="match status" value="1"/>
</dbReference>
<evidence type="ECO:0000313" key="6">
    <source>
        <dbReference type="EMBL" id="RLN77056.1"/>
    </source>
</evidence>
<dbReference type="EMBL" id="JPWV03000290">
    <property type="protein sequence ID" value="KAG2519222.1"/>
    <property type="molecule type" value="Genomic_DNA"/>
</dbReference>
<reference evidence="3" key="3">
    <citation type="submission" date="2020-06" db="EMBL/GenBank/DDBJ databases">
        <authorList>
            <person name="Studholme D.J."/>
        </authorList>
    </citation>
    <scope>NUCLEOTIDE SEQUENCE</scope>
    <source>
        <strain evidence="3">NZFS 2646</strain>
        <strain evidence="4">NZFS 3630</strain>
    </source>
</reference>
<dbReference type="Proteomes" id="UP000785171">
    <property type="component" value="Unassembled WGS sequence"/>
</dbReference>
<dbReference type="GO" id="GO:0005739">
    <property type="term" value="C:mitochondrion"/>
    <property type="evidence" value="ECO:0007669"/>
    <property type="project" value="TreeGrafter"/>
</dbReference>
<dbReference type="EMBL" id="MAYM02000770">
    <property type="protein sequence ID" value="RLN32679.1"/>
    <property type="molecule type" value="Genomic_DNA"/>
</dbReference>
<gene>
    <name evidence="5" type="ORF">BBI17_002121</name>
    <name evidence="6" type="ORF">BBO99_00007099</name>
    <name evidence="3" type="ORF">JM16_007255</name>
    <name evidence="4" type="ORF">JM18_006712</name>
</gene>
<dbReference type="GO" id="GO:0045254">
    <property type="term" value="C:pyruvate dehydrogenase complex"/>
    <property type="evidence" value="ECO:0007669"/>
    <property type="project" value="InterPro"/>
</dbReference>
<dbReference type="Gene3D" id="2.40.50.100">
    <property type="match status" value="1"/>
</dbReference>
<evidence type="ECO:0000313" key="5">
    <source>
        <dbReference type="EMBL" id="RLN32679.1"/>
    </source>
</evidence>
<dbReference type="Proteomes" id="UP000285624">
    <property type="component" value="Unassembled WGS sequence"/>
</dbReference>
<dbReference type="InterPro" id="IPR000089">
    <property type="entry name" value="Biotin_lipoyl"/>
</dbReference>
<proteinExistence type="predicted"/>
<accession>A0A3R7JC35</accession>
<dbReference type="PANTHER" id="PTHR23151">
    <property type="entry name" value="DIHYDROLIPOAMIDE ACETYL/SUCCINYL-TRANSFERASE-RELATED"/>
    <property type="match status" value="1"/>
</dbReference>
<dbReference type="EMBL" id="MBDN02000273">
    <property type="protein sequence ID" value="RLN77056.1"/>
    <property type="molecule type" value="Genomic_DNA"/>
</dbReference>
<dbReference type="Pfam" id="PF00364">
    <property type="entry name" value="Biotin_lipoyl"/>
    <property type="match status" value="1"/>
</dbReference>
<feature type="region of interest" description="Disordered" evidence="1">
    <location>
        <begin position="1"/>
        <end position="21"/>
    </location>
</feature>
<name>A0A3R7JC35_9STRA</name>
<dbReference type="CDD" id="cd06849">
    <property type="entry name" value="lipoyl_domain"/>
    <property type="match status" value="1"/>
</dbReference>
<evidence type="ECO:0000313" key="3">
    <source>
        <dbReference type="EMBL" id="KAG2519222.1"/>
    </source>
</evidence>
<dbReference type="GO" id="GO:0006086">
    <property type="term" value="P:pyruvate decarboxylation to acetyl-CoA"/>
    <property type="evidence" value="ECO:0007669"/>
    <property type="project" value="InterPro"/>
</dbReference>
<dbReference type="AlphaFoldDB" id="A0A3R7JC35"/>
<evidence type="ECO:0000259" key="2">
    <source>
        <dbReference type="Pfam" id="PF00364"/>
    </source>
</evidence>
<dbReference type="PANTHER" id="PTHR23151:SF90">
    <property type="entry name" value="DIHYDROLIPOYLLYSINE-RESIDUE ACETYLTRANSFERASE COMPONENT OF PYRUVATE DEHYDROGENASE COMPLEX, MITOCHONDRIAL-RELATED"/>
    <property type="match status" value="1"/>
</dbReference>
<dbReference type="InterPro" id="IPR045257">
    <property type="entry name" value="E2/Pdx1"/>
</dbReference>
<reference evidence="3" key="1">
    <citation type="journal article" date="2015" name="Genom Data">
        <title>Genome sequences of six Phytophthora species associated with forests in New Zealand.</title>
        <authorList>
            <person name="Studholme D.J."/>
            <person name="McDougal R.L."/>
            <person name="Sambles C."/>
            <person name="Hansen E."/>
            <person name="Hardy G."/>
            <person name="Grant M."/>
            <person name="Ganley R.J."/>
            <person name="Williams N.M."/>
        </authorList>
    </citation>
    <scope>NUCLEOTIDE SEQUENCE</scope>
    <source>
        <strain evidence="3">NZFS 2646</strain>
        <strain evidence="4">NZFS 3630</strain>
    </source>
</reference>
<evidence type="ECO:0000256" key="1">
    <source>
        <dbReference type="SAM" id="MobiDB-lite"/>
    </source>
</evidence>
<protein>
    <recommendedName>
        <fullName evidence="2">Lipoyl-binding domain-containing protein</fullName>
    </recommendedName>
</protein>
<dbReference type="EMBL" id="JPWU03000271">
    <property type="protein sequence ID" value="KAG2520858.1"/>
    <property type="molecule type" value="Genomic_DNA"/>
</dbReference>
<reference evidence="7 8" key="2">
    <citation type="submission" date="2018-07" db="EMBL/GenBank/DDBJ databases">
        <title>Genome sequencing of oomycete isolates from Chile give support for New Zealand origin for Phytophthora kernoviae and make available the first Nothophytophthora sp. genome.</title>
        <authorList>
            <person name="Studholme D.J."/>
            <person name="Sanfuentes E."/>
            <person name="Panda P."/>
            <person name="Hill R."/>
            <person name="Sambles C."/>
            <person name="Grant M."/>
            <person name="Williams N.M."/>
            <person name="Mcdougal R.L."/>
        </authorList>
    </citation>
    <scope>NUCLEOTIDE SEQUENCE [LARGE SCALE GENOMIC DNA]</scope>
    <source>
        <strain evidence="5">Chile2</strain>
        <strain evidence="6">Chile4</strain>
    </source>
</reference>
<sequence length="263" mass="28766">MMRAVTRVLGTHSRRRSALTTPWHTERGLLQHIGAFATNATPPEDEQVTLPSHIKFRMPDLDFKEVGSGAGETTLTKWYVKEGSEVKDGTHLCEIDTPDLCFQLETGDEGFIARLLVAEGSNNVAPGQPLAIIVPTKAEIAPFINVLNENPRCIEGYVEPTTAEVVSEAEVAAIPTESAASSDVLRMLNKLQKGGHFENENEKALKVLKSLARKNDEQLLTTYKASFEDGVMEEAVFDKDFFVETALELAEEAAGQPVEPNAS</sequence>
<dbReference type="Proteomes" id="UP000285883">
    <property type="component" value="Unassembled WGS sequence"/>
</dbReference>
<keyword evidence="7" id="KW-1185">Reference proteome</keyword>
<evidence type="ECO:0000313" key="8">
    <source>
        <dbReference type="Proteomes" id="UP000285883"/>
    </source>
</evidence>
<dbReference type="STRING" id="325452.A0A3R7JC35"/>
<feature type="domain" description="Lipoyl-binding" evidence="2">
    <location>
        <begin position="66"/>
        <end position="133"/>
    </location>
</feature>
<organism evidence="5 8">
    <name type="scientific">Phytophthora kernoviae</name>
    <dbReference type="NCBI Taxonomy" id="325452"/>
    <lineage>
        <taxon>Eukaryota</taxon>
        <taxon>Sar</taxon>
        <taxon>Stramenopiles</taxon>
        <taxon>Oomycota</taxon>
        <taxon>Peronosporomycetes</taxon>
        <taxon>Peronosporales</taxon>
        <taxon>Peronosporaceae</taxon>
        <taxon>Phytophthora</taxon>
    </lineage>
</organism>
<evidence type="ECO:0000313" key="4">
    <source>
        <dbReference type="EMBL" id="KAG2520858.1"/>
    </source>
</evidence>